<dbReference type="Proteomes" id="UP000245910">
    <property type="component" value="Chromosome IIII"/>
</dbReference>
<dbReference type="InterPro" id="IPR002227">
    <property type="entry name" value="Tyrosinase_Cu-bd"/>
</dbReference>
<reference evidence="6" key="1">
    <citation type="submission" date="2014-10" db="EMBL/GenBank/DDBJ databases">
        <authorList>
            <person name="King R."/>
        </authorList>
    </citation>
    <scope>NUCLEOTIDE SEQUENCE [LARGE SCALE GENOMIC DNA]</scope>
    <source>
        <strain evidence="6">A3/5</strain>
    </source>
</reference>
<evidence type="ECO:0000313" key="5">
    <source>
        <dbReference type="EMBL" id="CEI40654.1"/>
    </source>
</evidence>
<keyword evidence="1" id="KW-0479">Metal-binding</keyword>
<accession>A0A2L2TG36</accession>
<dbReference type="STRING" id="56646.A0A2L2TG36"/>
<feature type="domain" description="Tyrosinase copper-binding" evidence="3">
    <location>
        <begin position="118"/>
        <end position="135"/>
    </location>
</feature>
<dbReference type="Pfam" id="PF00264">
    <property type="entry name" value="Tyrosinase"/>
    <property type="match status" value="1"/>
</dbReference>
<keyword evidence="6" id="KW-1185">Reference proteome</keyword>
<dbReference type="EMBL" id="LN649232">
    <property type="protein sequence ID" value="CEI40654.1"/>
    <property type="molecule type" value="Genomic_DNA"/>
</dbReference>
<dbReference type="PANTHER" id="PTHR11474">
    <property type="entry name" value="TYROSINASE FAMILY MEMBER"/>
    <property type="match status" value="1"/>
</dbReference>
<evidence type="ECO:0000256" key="1">
    <source>
        <dbReference type="ARBA" id="ARBA00022723"/>
    </source>
</evidence>
<sequence length="576" mass="63624">MAQLLYLGAFPTSFFLVAALAVVAGVNPAEAQQQNIFITGVPVTGGSAVPARRNINDLINSGGPTLDLYMRAVRSMYDAKETDWKSYFQVAGIHGKPFIQWNGGGGRNGNGWPGYCPHGESIFLTWHRPYVLLYEQILVEHAKRLANLYPSKYRAQYVDAANKLRAPYWDWAVDGIPTILTKTNVNVKVPNGSGLKTINMKNPLYTYNFPKEALNGKYGDWDDEDRNRIYHCPAPDSFPTSANGLLRRRPYKQWVYDVMTRPTTFNQFASTGANGASLEQIHNAIHWDASCAGQFLATEFSGFDPLFWLHHTQVDRLWAYWQAMHPTQSSFSGSYAGGSRYSTPQGTRITQNSPLQPFYRSKGTFHTSETIKSIQSFGYTYAGLEYWRMSQSQLASSARTTINRLYGTSSARRRSLDERADGSTTRYFVNVQLDVTEVERPAQVNVYISGKLVGGLVVMRQPAEGIIHGSFSADQAADTPQLLASCSPDKVADAVNKGIQVEIVKLNGNKIDLKGVPSLKVSLDDVAYTPPAAEDDLPTYGKSITKPAQAAALTNARAGQALNVCNRELPSFKPPA</sequence>
<organism evidence="5 6">
    <name type="scientific">Fusarium venenatum</name>
    <dbReference type="NCBI Taxonomy" id="56646"/>
    <lineage>
        <taxon>Eukaryota</taxon>
        <taxon>Fungi</taxon>
        <taxon>Dikarya</taxon>
        <taxon>Ascomycota</taxon>
        <taxon>Pezizomycotina</taxon>
        <taxon>Sordariomycetes</taxon>
        <taxon>Hypocreomycetidae</taxon>
        <taxon>Hypocreales</taxon>
        <taxon>Nectriaceae</taxon>
        <taxon>Fusarium</taxon>
    </lineage>
</organism>
<feature type="domain" description="Tyrosinase copper-binding" evidence="4">
    <location>
        <begin position="304"/>
        <end position="315"/>
    </location>
</feature>
<dbReference type="GO" id="GO:0016491">
    <property type="term" value="F:oxidoreductase activity"/>
    <property type="evidence" value="ECO:0007669"/>
    <property type="project" value="InterPro"/>
</dbReference>
<protein>
    <recommendedName>
        <fullName evidence="3 4">Tyrosinase copper-binding domain-containing protein</fullName>
    </recommendedName>
</protein>
<dbReference type="SUPFAM" id="SSF48056">
    <property type="entry name" value="Di-copper centre-containing domain"/>
    <property type="match status" value="1"/>
</dbReference>
<dbReference type="PROSITE" id="PS00497">
    <property type="entry name" value="TYROSINASE_1"/>
    <property type="match status" value="1"/>
</dbReference>
<evidence type="ECO:0000256" key="2">
    <source>
        <dbReference type="SAM" id="SignalP"/>
    </source>
</evidence>
<proteinExistence type="predicted"/>
<evidence type="ECO:0000259" key="3">
    <source>
        <dbReference type="PROSITE" id="PS00497"/>
    </source>
</evidence>
<feature type="chain" id="PRO_5014617151" description="Tyrosinase copper-binding domain-containing protein" evidence="2">
    <location>
        <begin position="32"/>
        <end position="576"/>
    </location>
</feature>
<dbReference type="AlphaFoldDB" id="A0A2L2TG36"/>
<dbReference type="InterPro" id="IPR008922">
    <property type="entry name" value="Di-copper_centre_dom_sf"/>
</dbReference>
<dbReference type="PRINTS" id="PR00092">
    <property type="entry name" value="TYROSINASE"/>
</dbReference>
<dbReference type="Gene3D" id="1.10.1280.10">
    <property type="entry name" value="Di-copper center containing domain from catechol oxidase"/>
    <property type="match status" value="1"/>
</dbReference>
<evidence type="ECO:0000313" key="6">
    <source>
        <dbReference type="Proteomes" id="UP000245910"/>
    </source>
</evidence>
<name>A0A2L2TG36_9HYPO</name>
<keyword evidence="2" id="KW-0732">Signal</keyword>
<dbReference type="InterPro" id="IPR050316">
    <property type="entry name" value="Tyrosinase/Hemocyanin"/>
</dbReference>
<evidence type="ECO:0000259" key="4">
    <source>
        <dbReference type="PROSITE" id="PS00498"/>
    </source>
</evidence>
<dbReference type="PANTHER" id="PTHR11474:SF131">
    <property type="entry name" value="TYROSINASE COPPER-BINDING DOMAIN-CONTAINING PROTEIN"/>
    <property type="match status" value="1"/>
</dbReference>
<dbReference type="PROSITE" id="PS00498">
    <property type="entry name" value="TYROSINASE_2"/>
    <property type="match status" value="1"/>
</dbReference>
<dbReference type="GO" id="GO:0046872">
    <property type="term" value="F:metal ion binding"/>
    <property type="evidence" value="ECO:0007669"/>
    <property type="project" value="UniProtKB-KW"/>
</dbReference>
<feature type="signal peptide" evidence="2">
    <location>
        <begin position="1"/>
        <end position="31"/>
    </location>
</feature>